<dbReference type="Pfam" id="PF00106">
    <property type="entry name" value="adh_short"/>
    <property type="match status" value="1"/>
</dbReference>
<keyword evidence="5" id="KW-1185">Reference proteome</keyword>
<dbReference type="EMBL" id="CVQI01004113">
    <property type="protein sequence ID" value="CRK13443.1"/>
    <property type="molecule type" value="Genomic_DNA"/>
</dbReference>
<dbReference type="EMBL" id="CVQH01027860">
    <property type="protein sequence ID" value="CRK42895.1"/>
    <property type="molecule type" value="Genomic_DNA"/>
</dbReference>
<name>A0A0G4N9C4_VERLO</name>
<evidence type="ECO:0000313" key="5">
    <source>
        <dbReference type="Proteomes" id="UP000044602"/>
    </source>
</evidence>
<dbReference type="PANTHER" id="PTHR43008">
    <property type="entry name" value="BENZIL REDUCTASE"/>
    <property type="match status" value="1"/>
</dbReference>
<dbReference type="PRINTS" id="PR00081">
    <property type="entry name" value="GDHRDH"/>
</dbReference>
<dbReference type="SUPFAM" id="SSF51735">
    <property type="entry name" value="NAD(P)-binding Rossmann-fold domains"/>
    <property type="match status" value="1"/>
</dbReference>
<evidence type="ECO:0000313" key="4">
    <source>
        <dbReference type="EMBL" id="CRK42895.1"/>
    </source>
</evidence>
<gene>
    <name evidence="4" type="ORF">BN1708_008894</name>
    <name evidence="3" type="ORF">BN1723_010026</name>
</gene>
<dbReference type="PANTHER" id="PTHR43008:SF8">
    <property type="entry name" value="BENZIL REDUCTASE ((S)-BENZOIN FORMING) IRC24"/>
    <property type="match status" value="1"/>
</dbReference>
<comment type="similarity">
    <text evidence="1">Belongs to the short-chain dehydrogenases/reductases (SDR) family.</text>
</comment>
<accession>A0A0G4N9C4</accession>
<proteinExistence type="inferred from homology"/>
<organism evidence="4 5">
    <name type="scientific">Verticillium longisporum</name>
    <name type="common">Verticillium dahliae var. longisporum</name>
    <dbReference type="NCBI Taxonomy" id="100787"/>
    <lineage>
        <taxon>Eukaryota</taxon>
        <taxon>Fungi</taxon>
        <taxon>Dikarya</taxon>
        <taxon>Ascomycota</taxon>
        <taxon>Pezizomycotina</taxon>
        <taxon>Sordariomycetes</taxon>
        <taxon>Hypocreomycetidae</taxon>
        <taxon>Glomerellales</taxon>
        <taxon>Plectosphaerellaceae</taxon>
        <taxon>Verticillium</taxon>
    </lineage>
</organism>
<dbReference type="Proteomes" id="UP000045706">
    <property type="component" value="Unassembled WGS sequence"/>
</dbReference>
<protein>
    <submittedName>
        <fullName evidence="4">Uncharacterized protein</fullName>
    </submittedName>
</protein>
<sequence>MTCQRIVLITGANSGVGYEAIKALIGSEQQYHVLLGSRSADAGETAKEQLQAEVPSTESTIEILQLDIDSDHSIQAAYERIEGSHGRIDVLVNSDGHALDFVAGTNMSVREAFNKMFDTNVSGTHVLTETMAPLLLRPSDPRLLFLTSKLSTFETMAQGPEPWPVPPAGWPKTTRAPSGPETLGPVGYRTSKTAVNMLMLSWHHILSEDKVKVWGVMPGFLITGRGADAESMKKHGAVGPDVGGELIRAVVEGERDSDAGKIVAPEGVQTW</sequence>
<dbReference type="InterPro" id="IPR036291">
    <property type="entry name" value="NAD(P)-bd_dom_sf"/>
</dbReference>
<dbReference type="InterPro" id="IPR002347">
    <property type="entry name" value="SDR_fam"/>
</dbReference>
<evidence type="ECO:0000313" key="6">
    <source>
        <dbReference type="Proteomes" id="UP000045706"/>
    </source>
</evidence>
<dbReference type="Gene3D" id="3.40.50.720">
    <property type="entry name" value="NAD(P)-binding Rossmann-like Domain"/>
    <property type="match status" value="1"/>
</dbReference>
<evidence type="ECO:0000313" key="3">
    <source>
        <dbReference type="EMBL" id="CRK13443.1"/>
    </source>
</evidence>
<evidence type="ECO:0000256" key="2">
    <source>
        <dbReference type="ARBA" id="ARBA00023002"/>
    </source>
</evidence>
<dbReference type="Proteomes" id="UP000044602">
    <property type="component" value="Unassembled WGS sequence"/>
</dbReference>
<evidence type="ECO:0000256" key="1">
    <source>
        <dbReference type="ARBA" id="ARBA00006484"/>
    </source>
</evidence>
<dbReference type="GO" id="GO:0050664">
    <property type="term" value="F:oxidoreductase activity, acting on NAD(P)H, oxygen as acceptor"/>
    <property type="evidence" value="ECO:0007669"/>
    <property type="project" value="TreeGrafter"/>
</dbReference>
<dbReference type="AlphaFoldDB" id="A0A0G4N9C4"/>
<keyword evidence="2" id="KW-0560">Oxidoreductase</keyword>
<dbReference type="GO" id="GO:0016616">
    <property type="term" value="F:oxidoreductase activity, acting on the CH-OH group of donors, NAD or NADP as acceptor"/>
    <property type="evidence" value="ECO:0007669"/>
    <property type="project" value="UniProtKB-ARBA"/>
</dbReference>
<reference evidence="5 6" key="1">
    <citation type="submission" date="2015-05" db="EMBL/GenBank/DDBJ databases">
        <authorList>
            <person name="Fogelqvist Johan"/>
        </authorList>
    </citation>
    <scope>NUCLEOTIDE SEQUENCE [LARGE SCALE GENOMIC DNA]</scope>
    <source>
        <strain evidence="4">VL1</strain>
        <strain evidence="3">VL2</strain>
    </source>
</reference>